<evidence type="ECO:0000313" key="8">
    <source>
        <dbReference type="Proteomes" id="UP001297600"/>
    </source>
</evidence>
<dbReference type="Pfam" id="PF00005">
    <property type="entry name" value="ABC_tran"/>
    <property type="match status" value="1"/>
</dbReference>
<comment type="caution">
    <text evidence="7">The sequence shown here is derived from an EMBL/GenBank/DDBJ whole genome shotgun (WGS) entry which is preliminary data.</text>
</comment>
<dbReference type="GO" id="GO:0005524">
    <property type="term" value="F:ATP binding"/>
    <property type="evidence" value="ECO:0007669"/>
    <property type="project" value="UniProtKB-KW"/>
</dbReference>
<evidence type="ECO:0000256" key="3">
    <source>
        <dbReference type="ARBA" id="ARBA00022475"/>
    </source>
</evidence>
<protein>
    <submittedName>
        <fullName evidence="7">ABC transporter ATP-binding protein</fullName>
    </submittedName>
</protein>
<evidence type="ECO:0000313" key="7">
    <source>
        <dbReference type="EMBL" id="MCG5030719.1"/>
    </source>
</evidence>
<keyword evidence="3" id="KW-1003">Cell membrane</keyword>
<comment type="similarity">
    <text evidence="1">Belongs to the ABC transporter superfamily.</text>
</comment>
<dbReference type="InterPro" id="IPR027417">
    <property type="entry name" value="P-loop_NTPase"/>
</dbReference>
<name>A0ABS9MQ45_9BURK</name>
<dbReference type="RefSeq" id="WP_237978372.1">
    <property type="nucleotide sequence ID" value="NZ_JAKNCT010000004.1"/>
</dbReference>
<gene>
    <name evidence="7" type="ORF">MAF45_04570</name>
</gene>
<evidence type="ECO:0000256" key="2">
    <source>
        <dbReference type="ARBA" id="ARBA00022448"/>
    </source>
</evidence>
<evidence type="ECO:0000256" key="1">
    <source>
        <dbReference type="ARBA" id="ARBA00005417"/>
    </source>
</evidence>
<dbReference type="PANTHER" id="PTHR42788">
    <property type="entry name" value="TAURINE IMPORT ATP-BINDING PROTEIN-RELATED"/>
    <property type="match status" value="1"/>
</dbReference>
<proteinExistence type="inferred from homology"/>
<dbReference type="InterPro" id="IPR050166">
    <property type="entry name" value="ABC_transporter_ATP-bind"/>
</dbReference>
<evidence type="ECO:0000256" key="5">
    <source>
        <dbReference type="ARBA" id="ARBA00022840"/>
    </source>
</evidence>
<keyword evidence="8" id="KW-1185">Reference proteome</keyword>
<accession>A0ABS9MQ45</accession>
<dbReference type="InterPro" id="IPR003593">
    <property type="entry name" value="AAA+_ATPase"/>
</dbReference>
<keyword evidence="2" id="KW-0813">Transport</keyword>
<dbReference type="PROSITE" id="PS50893">
    <property type="entry name" value="ABC_TRANSPORTER_2"/>
    <property type="match status" value="1"/>
</dbReference>
<dbReference type="CDD" id="cd03293">
    <property type="entry name" value="ABC_NrtD_SsuB_transporters"/>
    <property type="match status" value="1"/>
</dbReference>
<dbReference type="Gene3D" id="3.40.50.300">
    <property type="entry name" value="P-loop containing nucleotide triphosphate hydrolases"/>
    <property type="match status" value="1"/>
</dbReference>
<dbReference type="InterPro" id="IPR017871">
    <property type="entry name" value="ABC_transporter-like_CS"/>
</dbReference>
<keyword evidence="4" id="KW-0547">Nucleotide-binding</keyword>
<dbReference type="InterPro" id="IPR003439">
    <property type="entry name" value="ABC_transporter-like_ATP-bd"/>
</dbReference>
<dbReference type="PANTHER" id="PTHR42788:SF13">
    <property type="entry name" value="ALIPHATIC SULFONATES IMPORT ATP-BINDING PROTEIN SSUB"/>
    <property type="match status" value="1"/>
</dbReference>
<evidence type="ECO:0000259" key="6">
    <source>
        <dbReference type="PROSITE" id="PS50893"/>
    </source>
</evidence>
<dbReference type="PROSITE" id="PS00211">
    <property type="entry name" value="ABC_TRANSPORTER_1"/>
    <property type="match status" value="1"/>
</dbReference>
<organism evidence="7 8">
    <name type="scientific">Mesosutterella porci</name>
    <dbReference type="NCBI Taxonomy" id="2915351"/>
    <lineage>
        <taxon>Bacteria</taxon>
        <taxon>Pseudomonadati</taxon>
        <taxon>Pseudomonadota</taxon>
        <taxon>Betaproteobacteria</taxon>
        <taxon>Burkholderiales</taxon>
        <taxon>Sutterellaceae</taxon>
        <taxon>Mesosutterella</taxon>
    </lineage>
</organism>
<dbReference type="SMART" id="SM00382">
    <property type="entry name" value="AAA"/>
    <property type="match status" value="1"/>
</dbReference>
<dbReference type="Proteomes" id="UP001297600">
    <property type="component" value="Unassembled WGS sequence"/>
</dbReference>
<dbReference type="SUPFAM" id="SSF52540">
    <property type="entry name" value="P-loop containing nucleoside triphosphate hydrolases"/>
    <property type="match status" value="1"/>
</dbReference>
<keyword evidence="3" id="KW-0472">Membrane</keyword>
<keyword evidence="5 7" id="KW-0067">ATP-binding</keyword>
<reference evidence="7 8" key="1">
    <citation type="submission" date="2022-02" db="EMBL/GenBank/DDBJ databases">
        <title>Mesosutterella porci, a novel member of the family Sutterellaceae from pig feces.</title>
        <authorList>
            <person name="Wylensek D."/>
            <person name="Clavel T."/>
        </authorList>
    </citation>
    <scope>NUCLEOTIDE SEQUENCE [LARGE SCALE GENOMIC DNA]</scope>
    <source>
        <strain evidence="8">oilRF-744-wt-GAM-9</strain>
    </source>
</reference>
<feature type="domain" description="ABC transporter" evidence="6">
    <location>
        <begin position="5"/>
        <end position="234"/>
    </location>
</feature>
<dbReference type="EMBL" id="JAKNCT010000004">
    <property type="protein sequence ID" value="MCG5030719.1"/>
    <property type="molecule type" value="Genomic_DNA"/>
</dbReference>
<sequence length="254" mass="27903">MKAALICESLCKTFETPRGAVRPLQNLSLRAEPGEIAAVVGESGCGKTTLLRIIAGLERAETGRVRFEGASGEPASPRIGVVFQEHRLFPWMTVRENIELAVRRLPAPERRRRCGEILELVRLSGFEEAYPRELSGGMAQRVGLARALVGSPDVLLMDEPFGALDALTRHSLYREFVRVHAERPATTLLITHDVTEAVLLARHVHEIGGGRLLRTFDVPFPYPRTLSTPGLGGLSDRILATFLQPSLSGIQPKE</sequence>
<evidence type="ECO:0000256" key="4">
    <source>
        <dbReference type="ARBA" id="ARBA00022741"/>
    </source>
</evidence>